<evidence type="ECO:0000256" key="1">
    <source>
        <dbReference type="ARBA" id="ARBA00004167"/>
    </source>
</evidence>
<dbReference type="SMART" id="SM00244">
    <property type="entry name" value="PHB"/>
    <property type="match status" value="1"/>
</dbReference>
<keyword evidence="9" id="KW-0645">Protease</keyword>
<dbReference type="GO" id="GO:0008233">
    <property type="term" value="F:peptidase activity"/>
    <property type="evidence" value="ECO:0007669"/>
    <property type="project" value="UniProtKB-KW"/>
</dbReference>
<evidence type="ECO:0000256" key="7">
    <source>
        <dbReference type="SAM" id="MobiDB-lite"/>
    </source>
</evidence>
<organism evidence="9 10">
    <name type="scientific">Roseospirillum parvum</name>
    <dbReference type="NCBI Taxonomy" id="83401"/>
    <lineage>
        <taxon>Bacteria</taxon>
        <taxon>Pseudomonadati</taxon>
        <taxon>Pseudomonadota</taxon>
        <taxon>Alphaproteobacteria</taxon>
        <taxon>Rhodospirillales</taxon>
        <taxon>Rhodospirillaceae</taxon>
        <taxon>Roseospirillum</taxon>
    </lineage>
</organism>
<dbReference type="InterPro" id="IPR001107">
    <property type="entry name" value="Band_7"/>
</dbReference>
<keyword evidence="4" id="KW-0812">Transmembrane</keyword>
<dbReference type="SUPFAM" id="SSF117892">
    <property type="entry name" value="Band 7/SPFH domain"/>
    <property type="match status" value="1"/>
</dbReference>
<evidence type="ECO:0000256" key="2">
    <source>
        <dbReference type="ARBA" id="ARBA00008164"/>
    </source>
</evidence>
<gene>
    <name evidence="9" type="ORF">SAMN05421742_11617</name>
</gene>
<name>A0A1G8FTP1_9PROT</name>
<evidence type="ECO:0000256" key="3">
    <source>
        <dbReference type="ARBA" id="ARBA00017055"/>
    </source>
</evidence>
<dbReference type="PANTHER" id="PTHR43327">
    <property type="entry name" value="STOMATIN-LIKE PROTEIN 2, MITOCHONDRIAL"/>
    <property type="match status" value="1"/>
</dbReference>
<accession>A0A1G8FTP1</accession>
<dbReference type="GO" id="GO:0005886">
    <property type="term" value="C:plasma membrane"/>
    <property type="evidence" value="ECO:0007669"/>
    <property type="project" value="UniProtKB-ARBA"/>
</dbReference>
<dbReference type="FunFam" id="3.30.479.30:FF:000004">
    <property type="entry name" value="Putative membrane protease family, stomatin"/>
    <property type="match status" value="1"/>
</dbReference>
<dbReference type="InterPro" id="IPR036013">
    <property type="entry name" value="Band_7/SPFH_dom_sf"/>
</dbReference>
<dbReference type="PROSITE" id="PS01270">
    <property type="entry name" value="BAND_7"/>
    <property type="match status" value="1"/>
</dbReference>
<keyword evidence="6" id="KW-0472">Membrane</keyword>
<protein>
    <recommendedName>
        <fullName evidence="3">Protein QmcA</fullName>
    </recommendedName>
</protein>
<dbReference type="EMBL" id="FNCV01000016">
    <property type="protein sequence ID" value="SDH85485.1"/>
    <property type="molecule type" value="Genomic_DNA"/>
</dbReference>
<comment type="similarity">
    <text evidence="2">Belongs to the band 7/mec-2 family.</text>
</comment>
<evidence type="ECO:0000259" key="8">
    <source>
        <dbReference type="SMART" id="SM00244"/>
    </source>
</evidence>
<dbReference type="InterPro" id="IPR001972">
    <property type="entry name" value="Stomatin_HflK_fam"/>
</dbReference>
<dbReference type="GO" id="GO:0006508">
    <property type="term" value="P:proteolysis"/>
    <property type="evidence" value="ECO:0007669"/>
    <property type="project" value="UniProtKB-KW"/>
</dbReference>
<dbReference type="OrthoDB" id="9809197at2"/>
<evidence type="ECO:0000256" key="5">
    <source>
        <dbReference type="ARBA" id="ARBA00022989"/>
    </source>
</evidence>
<dbReference type="PANTHER" id="PTHR43327:SF10">
    <property type="entry name" value="STOMATIN-LIKE PROTEIN 2, MITOCHONDRIAL"/>
    <property type="match status" value="1"/>
</dbReference>
<evidence type="ECO:0000256" key="4">
    <source>
        <dbReference type="ARBA" id="ARBA00022692"/>
    </source>
</evidence>
<dbReference type="InterPro" id="IPR018080">
    <property type="entry name" value="Band_7/stomatin-like_CS"/>
</dbReference>
<keyword evidence="9" id="KW-0378">Hydrolase</keyword>
<feature type="domain" description="Band 7" evidence="8">
    <location>
        <begin position="21"/>
        <end position="179"/>
    </location>
</feature>
<feature type="region of interest" description="Disordered" evidence="7">
    <location>
        <begin position="301"/>
        <end position="381"/>
    </location>
</feature>
<reference evidence="10" key="1">
    <citation type="submission" date="2016-10" db="EMBL/GenBank/DDBJ databases">
        <authorList>
            <person name="Varghese N."/>
            <person name="Submissions S."/>
        </authorList>
    </citation>
    <scope>NUCLEOTIDE SEQUENCE [LARGE SCALE GENOMIC DNA]</scope>
    <source>
        <strain evidence="10">930I</strain>
    </source>
</reference>
<dbReference type="PRINTS" id="PR00721">
    <property type="entry name" value="STOMATIN"/>
</dbReference>
<evidence type="ECO:0000313" key="9">
    <source>
        <dbReference type="EMBL" id="SDH85485.1"/>
    </source>
</evidence>
<dbReference type="Proteomes" id="UP000217076">
    <property type="component" value="Unassembled WGS sequence"/>
</dbReference>
<evidence type="ECO:0000256" key="6">
    <source>
        <dbReference type="ARBA" id="ARBA00023136"/>
    </source>
</evidence>
<sequence>MELLSILVIVLLVLMVVFVALGVKVVPQGSNYTVERFGQYTKTLTPGLHLITPFIDTIGSKLSVMEQVLDVPSQEVITRDNAMVTVDGVVFYQILDVAKASYEVLQLELAILNLTMTNVRTVMGGMDLDELLSQRDKINAALMDVVDQATNPWGVKVTRIEIKDISPPRDLVEAMGRQMKAEREKRAEILNAEGMKQAAVLRAEGMKQAAILEAEGRREAAFRDAEARERAAEAEARATEVVSKAIAEGDVQAVNYFVALRYVDSLQAIASAPSGKLVLMPWEASGVLGALAGVGEIARETFGGKGGDGPQGGAPGGGGGGKLPPAPRPGMGAGPVMAAPKTETLAGPAPGTASGPTAEGVGSAAGGPVEGAGQVPGDPAAAQRLAKVGQELREAFAKVGPWG</sequence>
<dbReference type="Gene3D" id="3.30.479.30">
    <property type="entry name" value="Band 7 domain"/>
    <property type="match status" value="1"/>
</dbReference>
<proteinExistence type="inferred from homology"/>
<evidence type="ECO:0000313" key="10">
    <source>
        <dbReference type="Proteomes" id="UP000217076"/>
    </source>
</evidence>
<comment type="subcellular location">
    <subcellularLocation>
        <location evidence="1">Membrane</location>
        <topology evidence="1">Single-pass membrane protein</topology>
    </subcellularLocation>
</comment>
<dbReference type="RefSeq" id="WP_092621799.1">
    <property type="nucleotide sequence ID" value="NZ_FNCV01000016.1"/>
</dbReference>
<dbReference type="STRING" id="83401.SAMN05421742_11617"/>
<dbReference type="InterPro" id="IPR050710">
    <property type="entry name" value="Band7/mec-2_domain"/>
</dbReference>
<dbReference type="GO" id="GO:0098552">
    <property type="term" value="C:side of membrane"/>
    <property type="evidence" value="ECO:0007669"/>
    <property type="project" value="UniProtKB-ARBA"/>
</dbReference>
<keyword evidence="10" id="KW-1185">Reference proteome</keyword>
<dbReference type="Pfam" id="PF01145">
    <property type="entry name" value="Band_7"/>
    <property type="match status" value="1"/>
</dbReference>
<feature type="compositionally biased region" description="Gly residues" evidence="7">
    <location>
        <begin position="303"/>
        <end position="322"/>
    </location>
</feature>
<dbReference type="CDD" id="cd08829">
    <property type="entry name" value="SPFH_paraslipin"/>
    <property type="match status" value="1"/>
</dbReference>
<keyword evidence="5" id="KW-1133">Transmembrane helix</keyword>
<dbReference type="AlphaFoldDB" id="A0A1G8FTP1"/>